<name>A0A6J4L328_9CHLR</name>
<dbReference type="PROSITE" id="PS50943">
    <property type="entry name" value="HTH_CROC1"/>
    <property type="match status" value="1"/>
</dbReference>
<accession>A0A6J4L328</accession>
<feature type="domain" description="HTH cro/C1-type" evidence="2">
    <location>
        <begin position="51"/>
        <end position="109"/>
    </location>
</feature>
<dbReference type="EMBL" id="CADCTR010001946">
    <property type="protein sequence ID" value="CAA9321665.1"/>
    <property type="molecule type" value="Genomic_DNA"/>
</dbReference>
<feature type="compositionally biased region" description="Polar residues" evidence="1">
    <location>
        <begin position="15"/>
        <end position="28"/>
    </location>
</feature>
<gene>
    <name evidence="3" type="ORF">AVDCRST_MAG93-5777</name>
</gene>
<reference evidence="3" key="1">
    <citation type="submission" date="2020-02" db="EMBL/GenBank/DDBJ databases">
        <authorList>
            <person name="Meier V. D."/>
        </authorList>
    </citation>
    <scope>NUCLEOTIDE SEQUENCE</scope>
    <source>
        <strain evidence="3">AVDCRST_MAG93</strain>
    </source>
</reference>
<proteinExistence type="predicted"/>
<organism evidence="3">
    <name type="scientific">uncultured Chloroflexia bacterium</name>
    <dbReference type="NCBI Taxonomy" id="1672391"/>
    <lineage>
        <taxon>Bacteria</taxon>
        <taxon>Bacillati</taxon>
        <taxon>Chloroflexota</taxon>
        <taxon>Chloroflexia</taxon>
        <taxon>environmental samples</taxon>
    </lineage>
</organism>
<dbReference type="Gene3D" id="1.10.260.40">
    <property type="entry name" value="lambda repressor-like DNA-binding domains"/>
    <property type="match status" value="1"/>
</dbReference>
<dbReference type="SMART" id="SM00530">
    <property type="entry name" value="HTH_XRE"/>
    <property type="match status" value="1"/>
</dbReference>
<evidence type="ECO:0000259" key="2">
    <source>
        <dbReference type="PROSITE" id="PS50943"/>
    </source>
</evidence>
<dbReference type="SUPFAM" id="SSF47413">
    <property type="entry name" value="lambda repressor-like DNA-binding domains"/>
    <property type="match status" value="1"/>
</dbReference>
<feature type="region of interest" description="Disordered" evidence="1">
    <location>
        <begin position="1"/>
        <end position="35"/>
    </location>
</feature>
<dbReference type="InterPro" id="IPR001387">
    <property type="entry name" value="Cro/C1-type_HTH"/>
</dbReference>
<protein>
    <recommendedName>
        <fullName evidence="2">HTH cro/C1-type domain-containing protein</fullName>
    </recommendedName>
</protein>
<evidence type="ECO:0000256" key="1">
    <source>
        <dbReference type="SAM" id="MobiDB-lite"/>
    </source>
</evidence>
<dbReference type="CDD" id="cd00093">
    <property type="entry name" value="HTH_XRE"/>
    <property type="match status" value="1"/>
</dbReference>
<dbReference type="Pfam" id="PF01381">
    <property type="entry name" value="HTH_3"/>
    <property type="match status" value="1"/>
</dbReference>
<dbReference type="InterPro" id="IPR010982">
    <property type="entry name" value="Lambda_DNA-bd_dom_sf"/>
</dbReference>
<evidence type="ECO:0000313" key="3">
    <source>
        <dbReference type="EMBL" id="CAA9321665.1"/>
    </source>
</evidence>
<dbReference type="AlphaFoldDB" id="A0A6J4L328"/>
<dbReference type="GO" id="GO:0003677">
    <property type="term" value="F:DNA binding"/>
    <property type="evidence" value="ECO:0007669"/>
    <property type="project" value="InterPro"/>
</dbReference>
<sequence>MEPAAEGSDGAGDFSMTTRKAVTASSAEPNGLRIDDRMLPGEWERVLELGLAALRDHRRWSQDDLARRSGLSSRTIVRLEQPAASKSRPSPQTLKSLARAFGYVHLSDFWDALQGAILVDPGTPLVVGERVRRMVFAFMECTPQEQQWVESIVLAWSAHHQAEALGQTLDIDVFSSQS</sequence>